<name>A0A7R9A2N8_9CRUS</name>
<dbReference type="AlphaFoldDB" id="A0A7R9A2N8"/>
<dbReference type="SUPFAM" id="SSF55486">
    <property type="entry name" value="Metalloproteases ('zincins'), catalytic domain"/>
    <property type="match status" value="1"/>
</dbReference>
<reference evidence="2" key="1">
    <citation type="submission" date="2020-11" db="EMBL/GenBank/DDBJ databases">
        <authorList>
            <person name="Tran Van P."/>
        </authorList>
    </citation>
    <scope>NUCLEOTIDE SEQUENCE</scope>
</reference>
<dbReference type="GO" id="GO:0006508">
    <property type="term" value="P:proteolysis"/>
    <property type="evidence" value="ECO:0007669"/>
    <property type="project" value="InterPro"/>
</dbReference>
<evidence type="ECO:0000313" key="3">
    <source>
        <dbReference type="Proteomes" id="UP000677054"/>
    </source>
</evidence>
<dbReference type="InterPro" id="IPR024079">
    <property type="entry name" value="MetalloPept_cat_dom_sf"/>
</dbReference>
<evidence type="ECO:0000259" key="1">
    <source>
        <dbReference type="Pfam" id="PF01431"/>
    </source>
</evidence>
<gene>
    <name evidence="2" type="ORF">DSTB1V02_LOCUS5840</name>
</gene>
<dbReference type="EMBL" id="LR900522">
    <property type="protein sequence ID" value="CAD7245974.1"/>
    <property type="molecule type" value="Genomic_DNA"/>
</dbReference>
<feature type="domain" description="Peptidase M13 C-terminal" evidence="1">
    <location>
        <begin position="59"/>
        <end position="110"/>
    </location>
</feature>
<keyword evidence="3" id="KW-1185">Reference proteome</keyword>
<proteinExistence type="predicted"/>
<dbReference type="EMBL" id="CAJPEV010001005">
    <property type="protein sequence ID" value="CAG0890079.1"/>
    <property type="molecule type" value="Genomic_DNA"/>
</dbReference>
<dbReference type="Gene3D" id="3.40.390.10">
    <property type="entry name" value="Collagenase (Catalytic Domain)"/>
    <property type="match status" value="1"/>
</dbReference>
<sequence>MKLFVNRTSVTNLQGFTAYLNAACCKHNPSPRTYRPNSLELVSSRAPNAGCVLRGNKSKYRKEGLKYAILTDSHSPKGFRIRGAFQNAPEFARDFKCSLGTPYNPRNRCTLW</sequence>
<accession>A0A7R9A2N8</accession>
<dbReference type="InterPro" id="IPR018497">
    <property type="entry name" value="Peptidase_M13_C"/>
</dbReference>
<dbReference type="PROSITE" id="PS51885">
    <property type="entry name" value="NEPRILYSIN"/>
    <property type="match status" value="1"/>
</dbReference>
<protein>
    <recommendedName>
        <fullName evidence="1">Peptidase M13 C-terminal domain-containing protein</fullName>
    </recommendedName>
</protein>
<dbReference type="InterPro" id="IPR000718">
    <property type="entry name" value="Peptidase_M13"/>
</dbReference>
<evidence type="ECO:0000313" key="2">
    <source>
        <dbReference type="EMBL" id="CAD7245974.1"/>
    </source>
</evidence>
<dbReference type="Pfam" id="PF01431">
    <property type="entry name" value="Peptidase_M13"/>
    <property type="match status" value="1"/>
</dbReference>
<dbReference type="Proteomes" id="UP000677054">
    <property type="component" value="Unassembled WGS sequence"/>
</dbReference>
<dbReference type="GO" id="GO:0004222">
    <property type="term" value="F:metalloendopeptidase activity"/>
    <property type="evidence" value="ECO:0007669"/>
    <property type="project" value="InterPro"/>
</dbReference>
<organism evidence="2">
    <name type="scientific">Darwinula stevensoni</name>
    <dbReference type="NCBI Taxonomy" id="69355"/>
    <lineage>
        <taxon>Eukaryota</taxon>
        <taxon>Metazoa</taxon>
        <taxon>Ecdysozoa</taxon>
        <taxon>Arthropoda</taxon>
        <taxon>Crustacea</taxon>
        <taxon>Oligostraca</taxon>
        <taxon>Ostracoda</taxon>
        <taxon>Podocopa</taxon>
        <taxon>Podocopida</taxon>
        <taxon>Darwinulocopina</taxon>
        <taxon>Darwinuloidea</taxon>
        <taxon>Darwinulidae</taxon>
        <taxon>Darwinula</taxon>
    </lineage>
</organism>
<dbReference type="OrthoDB" id="6475849at2759"/>